<name>A0A8C3SPX8_CHESE</name>
<evidence type="ECO:0000256" key="1">
    <source>
        <dbReference type="SAM" id="MobiDB-lite"/>
    </source>
</evidence>
<feature type="region of interest" description="Disordered" evidence="1">
    <location>
        <begin position="72"/>
        <end position="130"/>
    </location>
</feature>
<dbReference type="AlphaFoldDB" id="A0A8C3SPX8"/>
<proteinExistence type="predicted"/>
<dbReference type="Ensembl" id="ENSCSRT00000017191.1">
    <property type="protein sequence ID" value="ENSCSRP00000016454.1"/>
    <property type="gene ID" value="ENSCSRG00000012603.1"/>
</dbReference>
<evidence type="ECO:0000313" key="2">
    <source>
        <dbReference type="Ensembl" id="ENSCSRP00000016454.1"/>
    </source>
</evidence>
<sequence>IDVDVGQTHVGDNLVSPPVVVLLVDGEGLQGVVAPAVLGQGVGAGALEVEVQPVEGVIVRVPPAPAGRLVVRDTHTTPFPSLSKGLKPGVLTPSPPSSNPLDSPTPSPSTPGTIHGVFSLERSGDGEGMK</sequence>
<accession>A0A8C3SPX8</accession>
<organism evidence="2 3">
    <name type="scientific">Chelydra serpentina</name>
    <name type="common">Snapping turtle</name>
    <name type="synonym">Testudo serpentina</name>
    <dbReference type="NCBI Taxonomy" id="8475"/>
    <lineage>
        <taxon>Eukaryota</taxon>
        <taxon>Metazoa</taxon>
        <taxon>Chordata</taxon>
        <taxon>Craniata</taxon>
        <taxon>Vertebrata</taxon>
        <taxon>Euteleostomi</taxon>
        <taxon>Archelosauria</taxon>
        <taxon>Testudinata</taxon>
        <taxon>Testudines</taxon>
        <taxon>Cryptodira</taxon>
        <taxon>Durocryptodira</taxon>
        <taxon>Americhelydia</taxon>
        <taxon>Chelydroidea</taxon>
        <taxon>Chelydridae</taxon>
        <taxon>Chelydra</taxon>
    </lineage>
</organism>
<reference evidence="2" key="1">
    <citation type="submission" date="2025-08" db="UniProtKB">
        <authorList>
            <consortium name="Ensembl"/>
        </authorList>
    </citation>
    <scope>IDENTIFICATION</scope>
</reference>
<evidence type="ECO:0000313" key="3">
    <source>
        <dbReference type="Proteomes" id="UP000694403"/>
    </source>
</evidence>
<keyword evidence="3" id="KW-1185">Reference proteome</keyword>
<feature type="compositionally biased region" description="Pro residues" evidence="1">
    <location>
        <begin position="93"/>
        <end position="109"/>
    </location>
</feature>
<reference evidence="2" key="2">
    <citation type="submission" date="2025-09" db="UniProtKB">
        <authorList>
            <consortium name="Ensembl"/>
        </authorList>
    </citation>
    <scope>IDENTIFICATION</scope>
</reference>
<protein>
    <submittedName>
        <fullName evidence="2">Uncharacterized protein</fullName>
    </submittedName>
</protein>
<dbReference type="Proteomes" id="UP000694403">
    <property type="component" value="Unplaced"/>
</dbReference>